<dbReference type="PROSITE" id="PS51464">
    <property type="entry name" value="SIS"/>
    <property type="match status" value="2"/>
</dbReference>
<dbReference type="InterPro" id="IPR047084">
    <property type="entry name" value="GFAT_N"/>
</dbReference>
<dbReference type="PROSITE" id="PS51278">
    <property type="entry name" value="GATASE_TYPE_2"/>
    <property type="match status" value="1"/>
</dbReference>
<dbReference type="FunFam" id="3.60.20.10:FF:000006">
    <property type="entry name" value="Glutamine--fructose-6-phosphate aminotransferase [isomerizing]"/>
    <property type="match status" value="1"/>
</dbReference>
<dbReference type="NCBIfam" id="NF001484">
    <property type="entry name" value="PRK00331.1"/>
    <property type="match status" value="1"/>
</dbReference>
<evidence type="ECO:0000256" key="7">
    <source>
        <dbReference type="ARBA" id="ARBA00022679"/>
    </source>
</evidence>
<dbReference type="GO" id="GO:0097367">
    <property type="term" value="F:carbohydrate derivative binding"/>
    <property type="evidence" value="ECO:0007669"/>
    <property type="project" value="InterPro"/>
</dbReference>
<feature type="domain" description="Glutamine amidotransferase type-2" evidence="10">
    <location>
        <begin position="2"/>
        <end position="217"/>
    </location>
</feature>
<evidence type="ECO:0000256" key="4">
    <source>
        <dbReference type="ARBA" id="ARBA00016090"/>
    </source>
</evidence>
<dbReference type="EC" id="2.6.1.16" evidence="3"/>
<name>A0A3B0S393_9ZZZZ</name>
<sequence length="608" mass="66208">MCGIVGILGTEPVAWKLVESLKRLEYRGYDSAGIAVLNAGKVERRRAKGKLSRLEEKLRENDLIGNTGIGHTRWATHGAPTETNAHPHTAGSVTVVHNGIIENFLALKTGLESQGVVFSSQTDTEVVAHLINQAVLAGNSPKQAVAEILPQLKGAFAFAIIFDNEENLMIAARRGSPLAIGHGEGEIFVGSDAVALAPFTNKVTYLEEGDWAVLTRESFEIFDENNTGVVREVTFTQASPVLVEKGNHRHFMAKEIFEQPEVVGHTLAQYVDMAEQKVKMPADLPFDFAKLERLTITACGTAFYAGLVAKYWFERYARLPVEVDIASEFRYREAPLPKNGLALVISQSGETADTLAALRYCKEQGQHLAAVVNVPDSTISRESDIVFRTFAGPEIGVASTKAFTCQLTVLACLAIFAGRQRGILSDEDERKMVAALSQVPRHMNTIFEQEDHIAEVARKIAGARDVLYLGRGVNYPIALEGALKLKEISYIHAEGYAAGELKHGPIALIDEEVPVVIIAPQDELFDKTVSNMEEVAARGAQVVMITNEDAAKTNGSNALETVTIPVASSFISPFLYTIPVQLLSYHAAVFRGTDVDQPRNLAKSVTVE</sequence>
<dbReference type="FunFam" id="3.40.50.10490:FF:000001">
    <property type="entry name" value="Glutamine--fructose-6-phosphate aminotransferase [isomerizing]"/>
    <property type="match status" value="1"/>
</dbReference>
<evidence type="ECO:0000256" key="2">
    <source>
        <dbReference type="ARBA" id="ARBA00004496"/>
    </source>
</evidence>
<dbReference type="InterPro" id="IPR005855">
    <property type="entry name" value="GFAT"/>
</dbReference>
<evidence type="ECO:0000256" key="3">
    <source>
        <dbReference type="ARBA" id="ARBA00012916"/>
    </source>
</evidence>
<dbReference type="PANTHER" id="PTHR10937">
    <property type="entry name" value="GLUCOSAMINE--FRUCTOSE-6-PHOSPHATE AMINOTRANSFERASE, ISOMERIZING"/>
    <property type="match status" value="1"/>
</dbReference>
<feature type="domain" description="SIS" evidence="11">
    <location>
        <begin position="456"/>
        <end position="598"/>
    </location>
</feature>
<dbReference type="CDD" id="cd00714">
    <property type="entry name" value="GFAT"/>
    <property type="match status" value="1"/>
</dbReference>
<comment type="catalytic activity">
    <reaction evidence="1">
        <text>D-fructose 6-phosphate + L-glutamine = D-glucosamine 6-phosphate + L-glutamate</text>
        <dbReference type="Rhea" id="RHEA:13237"/>
        <dbReference type="ChEBI" id="CHEBI:29985"/>
        <dbReference type="ChEBI" id="CHEBI:58359"/>
        <dbReference type="ChEBI" id="CHEBI:58725"/>
        <dbReference type="ChEBI" id="CHEBI:61527"/>
        <dbReference type="EC" id="2.6.1.16"/>
    </reaction>
</comment>
<dbReference type="InterPro" id="IPR017932">
    <property type="entry name" value="GATase_2_dom"/>
</dbReference>
<dbReference type="SUPFAM" id="SSF53697">
    <property type="entry name" value="SIS domain"/>
    <property type="match status" value="1"/>
</dbReference>
<dbReference type="InterPro" id="IPR001347">
    <property type="entry name" value="SIS_dom"/>
</dbReference>
<evidence type="ECO:0000256" key="8">
    <source>
        <dbReference type="ARBA" id="ARBA00022737"/>
    </source>
</evidence>
<accession>A0A3B0S393</accession>
<dbReference type="FunFam" id="3.40.50.10490:FF:000002">
    <property type="entry name" value="Glutamine--fructose-6-phosphate aminotransferase [isomerizing]"/>
    <property type="match status" value="1"/>
</dbReference>
<organism evidence="12">
    <name type="scientific">hydrothermal vent metagenome</name>
    <dbReference type="NCBI Taxonomy" id="652676"/>
    <lineage>
        <taxon>unclassified sequences</taxon>
        <taxon>metagenomes</taxon>
        <taxon>ecological metagenomes</taxon>
    </lineage>
</organism>
<keyword evidence="8" id="KW-0677">Repeat</keyword>
<reference evidence="12" key="1">
    <citation type="submission" date="2018-06" db="EMBL/GenBank/DDBJ databases">
        <authorList>
            <person name="Zhirakovskaya E."/>
        </authorList>
    </citation>
    <scope>NUCLEOTIDE SEQUENCE</scope>
</reference>
<dbReference type="Gene3D" id="3.40.50.10490">
    <property type="entry name" value="Glucose-6-phosphate isomerase like protein, domain 1"/>
    <property type="match status" value="2"/>
</dbReference>
<keyword evidence="5" id="KW-0963">Cytoplasm</keyword>
<evidence type="ECO:0000313" key="12">
    <source>
        <dbReference type="EMBL" id="VAV90913.1"/>
    </source>
</evidence>
<dbReference type="NCBIfam" id="TIGR01135">
    <property type="entry name" value="glmS"/>
    <property type="match status" value="1"/>
</dbReference>
<dbReference type="InterPro" id="IPR035466">
    <property type="entry name" value="GlmS/AgaS_SIS"/>
</dbReference>
<dbReference type="GO" id="GO:0005829">
    <property type="term" value="C:cytosol"/>
    <property type="evidence" value="ECO:0007669"/>
    <property type="project" value="TreeGrafter"/>
</dbReference>
<dbReference type="InterPro" id="IPR046348">
    <property type="entry name" value="SIS_dom_sf"/>
</dbReference>
<evidence type="ECO:0000256" key="6">
    <source>
        <dbReference type="ARBA" id="ARBA00022576"/>
    </source>
</evidence>
<evidence type="ECO:0000256" key="5">
    <source>
        <dbReference type="ARBA" id="ARBA00022490"/>
    </source>
</evidence>
<dbReference type="Pfam" id="PF01380">
    <property type="entry name" value="SIS"/>
    <property type="match status" value="2"/>
</dbReference>
<evidence type="ECO:0000256" key="1">
    <source>
        <dbReference type="ARBA" id="ARBA00001031"/>
    </source>
</evidence>
<dbReference type="GO" id="GO:0004360">
    <property type="term" value="F:glutamine-fructose-6-phosphate transaminase (isomerizing) activity"/>
    <property type="evidence" value="ECO:0007669"/>
    <property type="project" value="UniProtKB-EC"/>
</dbReference>
<keyword evidence="9" id="KW-0315">Glutamine amidotransferase</keyword>
<comment type="subcellular location">
    <subcellularLocation>
        <location evidence="2">Cytoplasm</location>
    </subcellularLocation>
</comment>
<dbReference type="CDD" id="cd05008">
    <property type="entry name" value="SIS_GlmS_GlmD_1"/>
    <property type="match status" value="1"/>
</dbReference>
<evidence type="ECO:0000259" key="11">
    <source>
        <dbReference type="PROSITE" id="PS51464"/>
    </source>
</evidence>
<dbReference type="EMBL" id="UOEC01000085">
    <property type="protein sequence ID" value="VAV90913.1"/>
    <property type="molecule type" value="Genomic_DNA"/>
</dbReference>
<dbReference type="CDD" id="cd05009">
    <property type="entry name" value="SIS_GlmS_GlmD_2"/>
    <property type="match status" value="1"/>
</dbReference>
<dbReference type="InterPro" id="IPR035490">
    <property type="entry name" value="GlmS/FrlB_SIS"/>
</dbReference>
<dbReference type="GO" id="GO:0006487">
    <property type="term" value="P:protein N-linked glycosylation"/>
    <property type="evidence" value="ECO:0007669"/>
    <property type="project" value="TreeGrafter"/>
</dbReference>
<feature type="domain" description="SIS" evidence="11">
    <location>
        <begin position="284"/>
        <end position="423"/>
    </location>
</feature>
<dbReference type="Gene3D" id="3.60.20.10">
    <property type="entry name" value="Glutamine Phosphoribosylpyrophosphate, subunit 1, domain 1"/>
    <property type="match status" value="1"/>
</dbReference>
<dbReference type="GO" id="GO:0046349">
    <property type="term" value="P:amino sugar biosynthetic process"/>
    <property type="evidence" value="ECO:0007669"/>
    <property type="project" value="UniProtKB-ARBA"/>
</dbReference>
<dbReference type="HAMAP" id="MF_00164">
    <property type="entry name" value="GlmS"/>
    <property type="match status" value="1"/>
</dbReference>
<dbReference type="Pfam" id="PF13522">
    <property type="entry name" value="GATase_6"/>
    <property type="match status" value="1"/>
</dbReference>
<proteinExistence type="inferred from homology"/>
<gene>
    <name evidence="12" type="ORF">MNBD_ALPHA08-2496</name>
</gene>
<dbReference type="InterPro" id="IPR029055">
    <property type="entry name" value="Ntn_hydrolases_N"/>
</dbReference>
<dbReference type="SUPFAM" id="SSF56235">
    <property type="entry name" value="N-terminal nucleophile aminohydrolases (Ntn hydrolases)"/>
    <property type="match status" value="1"/>
</dbReference>
<protein>
    <recommendedName>
        <fullName evidence="4">Glutamine--fructose-6-phosphate aminotransferase [isomerizing]</fullName>
        <ecNumber evidence="3">2.6.1.16</ecNumber>
    </recommendedName>
</protein>
<evidence type="ECO:0000256" key="9">
    <source>
        <dbReference type="ARBA" id="ARBA00022962"/>
    </source>
</evidence>
<keyword evidence="6 12" id="KW-0032">Aminotransferase</keyword>
<dbReference type="PANTHER" id="PTHR10937:SF0">
    <property type="entry name" value="GLUTAMINE--FRUCTOSE-6-PHOSPHATE TRANSAMINASE (ISOMERIZING)"/>
    <property type="match status" value="1"/>
</dbReference>
<dbReference type="GO" id="GO:0006047">
    <property type="term" value="P:UDP-N-acetylglucosamine metabolic process"/>
    <property type="evidence" value="ECO:0007669"/>
    <property type="project" value="TreeGrafter"/>
</dbReference>
<evidence type="ECO:0000259" key="10">
    <source>
        <dbReference type="PROSITE" id="PS51278"/>
    </source>
</evidence>
<dbReference type="AlphaFoldDB" id="A0A3B0S393"/>
<dbReference type="GO" id="GO:0006002">
    <property type="term" value="P:fructose 6-phosphate metabolic process"/>
    <property type="evidence" value="ECO:0007669"/>
    <property type="project" value="TreeGrafter"/>
</dbReference>
<keyword evidence="7 12" id="KW-0808">Transferase</keyword>